<feature type="compositionally biased region" description="Basic and acidic residues" evidence="1">
    <location>
        <begin position="155"/>
        <end position="165"/>
    </location>
</feature>
<dbReference type="Proteomes" id="UP000750502">
    <property type="component" value="Unassembled WGS sequence"/>
</dbReference>
<sequence>MAQDDIPMSDIDPALYFTPQTHISDNFKEMDTEERYAVDDLCASSIRASSYKLLFDGAYSDISILCRGREFKVHRAIVCTQCEWFGEAFTTPPKKRTIRSVTLDEDPEVFQHLLEFLYTGTYTAQKPAAPGEAERAKEIQDRLTVYPRCPIEKDTAKDSVPERPVRRSNRLLSTTSATAPTANSPSSSPHEIILAMHLFIMAQTYNIPALQLLCQDRFYTAAKNRWVNRTWTDWEATKEFEDVVLDVYGSTQEVNTPLWRALCKLICVKKDGDRMKERMMVVKGEQVFLEEGVAKYMLDPTQRV</sequence>
<dbReference type="SUPFAM" id="SSF54695">
    <property type="entry name" value="POZ domain"/>
    <property type="match status" value="1"/>
</dbReference>
<gene>
    <name evidence="2" type="ORF">H9Q72_004404</name>
</gene>
<dbReference type="InterPro" id="IPR011333">
    <property type="entry name" value="SKP1/BTB/POZ_sf"/>
</dbReference>
<keyword evidence="3" id="KW-1185">Reference proteome</keyword>
<proteinExistence type="predicted"/>
<dbReference type="PANTHER" id="PTHR47843">
    <property type="entry name" value="BTB DOMAIN-CONTAINING PROTEIN-RELATED"/>
    <property type="match status" value="1"/>
</dbReference>
<dbReference type="EMBL" id="JADFTT010000115">
    <property type="protein sequence ID" value="KAG5767915.1"/>
    <property type="molecule type" value="Genomic_DNA"/>
</dbReference>
<dbReference type="Gene3D" id="3.30.710.10">
    <property type="entry name" value="Potassium Channel Kv1.1, Chain A"/>
    <property type="match status" value="1"/>
</dbReference>
<dbReference type="Pfam" id="PF00651">
    <property type="entry name" value="BTB"/>
    <property type="match status" value="1"/>
</dbReference>
<feature type="region of interest" description="Disordered" evidence="1">
    <location>
        <begin position="155"/>
        <end position="188"/>
    </location>
</feature>
<evidence type="ECO:0000313" key="3">
    <source>
        <dbReference type="Proteomes" id="UP000750502"/>
    </source>
</evidence>
<evidence type="ECO:0000256" key="1">
    <source>
        <dbReference type="SAM" id="MobiDB-lite"/>
    </source>
</evidence>
<dbReference type="InterPro" id="IPR000210">
    <property type="entry name" value="BTB/POZ_dom"/>
</dbReference>
<organism evidence="2 3">
    <name type="scientific">Fusarium xylarioides</name>
    <dbReference type="NCBI Taxonomy" id="221167"/>
    <lineage>
        <taxon>Eukaryota</taxon>
        <taxon>Fungi</taxon>
        <taxon>Dikarya</taxon>
        <taxon>Ascomycota</taxon>
        <taxon>Pezizomycotina</taxon>
        <taxon>Sordariomycetes</taxon>
        <taxon>Hypocreomycetidae</taxon>
        <taxon>Hypocreales</taxon>
        <taxon>Nectriaceae</taxon>
        <taxon>Fusarium</taxon>
        <taxon>Fusarium fujikuroi species complex</taxon>
    </lineage>
</organism>
<dbReference type="PANTHER" id="PTHR47843:SF5">
    <property type="entry name" value="BTB_POZ DOMAIN PROTEIN"/>
    <property type="match status" value="1"/>
</dbReference>
<reference evidence="2" key="1">
    <citation type="journal article" date="2020" name="bioRxiv">
        <title>Historical genomics reveals the evolutionary mechanisms behind multiple outbreaks of the host-specific coffee wilt pathogen Fusarium xylarioides.</title>
        <authorList>
            <person name="Peck D."/>
            <person name="Nowell R.W."/>
            <person name="Flood J."/>
            <person name="Ryan M.J."/>
            <person name="Barraclough T.G."/>
        </authorList>
    </citation>
    <scope>NUCLEOTIDE SEQUENCE</scope>
    <source>
        <strain evidence="2">IMI 127659i</strain>
    </source>
</reference>
<dbReference type="AlphaFoldDB" id="A0A9P7L3C4"/>
<reference evidence="2" key="2">
    <citation type="submission" date="2020-10" db="EMBL/GenBank/DDBJ databases">
        <authorList>
            <person name="Peck L.D."/>
            <person name="Nowell R.W."/>
            <person name="Flood J."/>
            <person name="Ryan M.J."/>
            <person name="Barraclough T.G."/>
        </authorList>
    </citation>
    <scope>NUCLEOTIDE SEQUENCE</scope>
    <source>
        <strain evidence="2">IMI 127659i</strain>
    </source>
</reference>
<dbReference type="SMART" id="SM00225">
    <property type="entry name" value="BTB"/>
    <property type="match status" value="1"/>
</dbReference>
<protein>
    <submittedName>
        <fullName evidence="2">Uncharacterized protein</fullName>
    </submittedName>
</protein>
<name>A0A9P7L3C4_9HYPO</name>
<feature type="compositionally biased region" description="Low complexity" evidence="1">
    <location>
        <begin position="173"/>
        <end position="188"/>
    </location>
</feature>
<accession>A0A9P7L3C4</accession>
<evidence type="ECO:0000313" key="2">
    <source>
        <dbReference type="EMBL" id="KAG5767915.1"/>
    </source>
</evidence>
<dbReference type="CDD" id="cd18186">
    <property type="entry name" value="BTB_POZ_ZBTB_KLHL-like"/>
    <property type="match status" value="1"/>
</dbReference>
<dbReference type="PROSITE" id="PS50097">
    <property type="entry name" value="BTB"/>
    <property type="match status" value="1"/>
</dbReference>
<dbReference type="OrthoDB" id="6359816at2759"/>
<comment type="caution">
    <text evidence="2">The sequence shown here is derived from an EMBL/GenBank/DDBJ whole genome shotgun (WGS) entry which is preliminary data.</text>
</comment>